<evidence type="ECO:0000313" key="7">
    <source>
        <dbReference type="Proteomes" id="UP000027616"/>
    </source>
</evidence>
<dbReference type="AlphaFoldDB" id="A0A060RAJ5"/>
<protein>
    <submittedName>
        <fullName evidence="6">DNA recombination protein RmuC</fullName>
    </submittedName>
</protein>
<feature type="transmembrane region" description="Helical" evidence="5">
    <location>
        <begin position="6"/>
        <end position="21"/>
    </location>
</feature>
<dbReference type="GO" id="GO:0006310">
    <property type="term" value="P:DNA recombination"/>
    <property type="evidence" value="ECO:0007669"/>
    <property type="project" value="UniProtKB-KW"/>
</dbReference>
<name>A0A060RAJ5_9BACT</name>
<evidence type="ECO:0000256" key="1">
    <source>
        <dbReference type="ARBA" id="ARBA00003416"/>
    </source>
</evidence>
<dbReference type="Proteomes" id="UP000027616">
    <property type="component" value="Chromosome I"/>
</dbReference>
<reference evidence="6 7" key="1">
    <citation type="journal article" date="2015" name="Genome Announc.">
        <title>Complete Genome Sequence of the Novel Leech Symbiont Mucinivorans hirudinis M3T.</title>
        <authorList>
            <person name="Nelson M.C."/>
            <person name="Bomar L."/>
            <person name="Graf J."/>
        </authorList>
    </citation>
    <scope>NUCLEOTIDE SEQUENCE [LARGE SCALE GENOMIC DNA]</scope>
    <source>
        <strain evidence="7">M3</strain>
    </source>
</reference>
<evidence type="ECO:0000313" key="6">
    <source>
        <dbReference type="EMBL" id="CDN30384.1"/>
    </source>
</evidence>
<evidence type="ECO:0000256" key="2">
    <source>
        <dbReference type="ARBA" id="ARBA00009840"/>
    </source>
</evidence>
<keyword evidence="5" id="KW-0812">Transmembrane</keyword>
<keyword evidence="3" id="KW-0175">Coiled coil</keyword>
<keyword evidence="5" id="KW-1133">Transmembrane helix</keyword>
<keyword evidence="7" id="KW-1185">Reference proteome</keyword>
<proteinExistence type="inferred from homology"/>
<accession>A0A060RAJ5</accession>
<gene>
    <name evidence="6" type="ORF">BN938_0278</name>
</gene>
<keyword evidence="5" id="KW-0472">Membrane</keyword>
<dbReference type="KEGG" id="rbc:BN938_0278"/>
<organism evidence="6 7">
    <name type="scientific">Mucinivorans hirudinis</name>
    <dbReference type="NCBI Taxonomy" id="1433126"/>
    <lineage>
        <taxon>Bacteria</taxon>
        <taxon>Pseudomonadati</taxon>
        <taxon>Bacteroidota</taxon>
        <taxon>Bacteroidia</taxon>
        <taxon>Bacteroidales</taxon>
        <taxon>Rikenellaceae</taxon>
        <taxon>Mucinivorans</taxon>
    </lineage>
</organism>
<keyword evidence="4" id="KW-0233">DNA recombination</keyword>
<evidence type="ECO:0000256" key="3">
    <source>
        <dbReference type="ARBA" id="ARBA00023054"/>
    </source>
</evidence>
<dbReference type="eggNOG" id="COG1322">
    <property type="taxonomic scope" value="Bacteria"/>
</dbReference>
<evidence type="ECO:0000256" key="5">
    <source>
        <dbReference type="SAM" id="Phobius"/>
    </source>
</evidence>
<dbReference type="STRING" id="1433126.BN938_0278"/>
<dbReference type="PATRIC" id="fig|1433126.3.peg.276"/>
<comment type="similarity">
    <text evidence="2">Belongs to the RmuC family.</text>
</comment>
<dbReference type="OrthoDB" id="370725at2"/>
<evidence type="ECO:0000256" key="4">
    <source>
        <dbReference type="ARBA" id="ARBA00023172"/>
    </source>
</evidence>
<dbReference type="Pfam" id="PF02646">
    <property type="entry name" value="RmuC"/>
    <property type="match status" value="1"/>
</dbReference>
<comment type="function">
    <text evidence="1">Involved in DNA recombination.</text>
</comment>
<dbReference type="PANTHER" id="PTHR30563:SF0">
    <property type="entry name" value="DNA RECOMBINATION PROTEIN RMUC"/>
    <property type="match status" value="1"/>
</dbReference>
<dbReference type="EMBL" id="HG934468">
    <property type="protein sequence ID" value="CDN30384.1"/>
    <property type="molecule type" value="Genomic_DNA"/>
</dbReference>
<sequence length="405" mass="46046">MEIFFAIVGAVAATFFIFLYLKKCKQNAELAADLTQERLNSAILAERVAMNVQRQRDMDNERTELLALFNSERGQMSEQFSAKFNVLANEILENKSRAMSMQNNDSLSALLKPFGEQIDKFRERIEQESKQRFALQMEVKRLAELNLQMSREANNLTAALKGNSKAQGDWGEMILETLLENSGLTRDVHFQAQHSLKDGNGRTVRPDVILFLPEGKQVVIDSKVSLVNYVTYCENQDAKELSLHLASIRNHINSLSQKSYQKLVASPDFTIMFIPNEPAFLLALQNDNDLWYDAYSKGVIMSSPTNLFAILRIVDDLWKRDSQSKNALEIARQGGELYDKFVGFVDTISELGKSIKKSEELYEKSYSQLNSGAGNLVRRAERLRQMGIKNSKKLPQQLTDNYEDS</sequence>
<dbReference type="PANTHER" id="PTHR30563">
    <property type="entry name" value="DNA RECOMBINATION PROTEIN RMUC"/>
    <property type="match status" value="1"/>
</dbReference>
<dbReference type="HOGENOM" id="CLU_024057_0_1_10"/>
<dbReference type="InterPro" id="IPR003798">
    <property type="entry name" value="DNA_recombination_RmuC"/>
</dbReference>